<protein>
    <submittedName>
        <fullName evidence="1">Uncharacterized protein</fullName>
    </submittedName>
</protein>
<reference evidence="1 2" key="1">
    <citation type="submission" date="2020-07" db="EMBL/GenBank/DDBJ databases">
        <title>Bacterium isolated from marine sediment.</title>
        <authorList>
            <person name="Shang D."/>
            <person name="Du Z.-J."/>
        </authorList>
    </citation>
    <scope>NUCLEOTIDE SEQUENCE [LARGE SCALE GENOMIC DNA]</scope>
    <source>
        <strain evidence="1 2">S7007</strain>
    </source>
</reference>
<dbReference type="EMBL" id="JACGLS010000001">
    <property type="protein sequence ID" value="MBA6155554.1"/>
    <property type="molecule type" value="Genomic_DNA"/>
</dbReference>
<dbReference type="AlphaFoldDB" id="A0A839AMZ8"/>
<gene>
    <name evidence="1" type="ORF">H3Z83_03330</name>
</gene>
<sequence length="252" mass="28835">MNIYLDNNIVIDIEDGNYSLEELVSKIGIQQSKIFYSSVHITEANEMNGQDKTQKIERRCRTISNITSNNYINIDPNTHLIQKQIVKPEQILKRQKYWTNNSTSGALQKTELSAVSQEQKVAFRESLGISPKEINNYSVKEVIEQFEIKKDKFGNMSLPELIETATRIKLGKSATILTKIVATFELLDLIGFWKDIYTTKSDFARAQDSQHCVSASVCDYFISNDKKTRSKSRLVYDIFKINTKVLDSNGNE</sequence>
<accession>A0A839AMZ8</accession>
<dbReference type="RefSeq" id="WP_182124050.1">
    <property type="nucleotide sequence ID" value="NZ_JACGLS010000001.1"/>
</dbReference>
<organism evidence="1 2">
    <name type="scientific">Tenacibaculum pelagium</name>
    <dbReference type="NCBI Taxonomy" id="2759527"/>
    <lineage>
        <taxon>Bacteria</taxon>
        <taxon>Pseudomonadati</taxon>
        <taxon>Bacteroidota</taxon>
        <taxon>Flavobacteriia</taxon>
        <taxon>Flavobacteriales</taxon>
        <taxon>Flavobacteriaceae</taxon>
        <taxon>Tenacibaculum</taxon>
    </lineage>
</organism>
<comment type="caution">
    <text evidence="1">The sequence shown here is derived from an EMBL/GenBank/DDBJ whole genome shotgun (WGS) entry which is preliminary data.</text>
</comment>
<dbReference type="Proteomes" id="UP000563906">
    <property type="component" value="Unassembled WGS sequence"/>
</dbReference>
<evidence type="ECO:0000313" key="2">
    <source>
        <dbReference type="Proteomes" id="UP000563906"/>
    </source>
</evidence>
<keyword evidence="2" id="KW-1185">Reference proteome</keyword>
<proteinExistence type="predicted"/>
<name>A0A839AMZ8_9FLAO</name>
<evidence type="ECO:0000313" key="1">
    <source>
        <dbReference type="EMBL" id="MBA6155554.1"/>
    </source>
</evidence>